<dbReference type="Proteomes" id="UP001230908">
    <property type="component" value="Unassembled WGS sequence"/>
</dbReference>
<organism evidence="3 4">
    <name type="scientific">Phytohabitans maris</name>
    <dbReference type="NCBI Taxonomy" id="3071409"/>
    <lineage>
        <taxon>Bacteria</taxon>
        <taxon>Bacillati</taxon>
        <taxon>Actinomycetota</taxon>
        <taxon>Actinomycetes</taxon>
        <taxon>Micromonosporales</taxon>
        <taxon>Micromonosporaceae</taxon>
    </lineage>
</organism>
<feature type="transmembrane region" description="Helical" evidence="2">
    <location>
        <begin position="225"/>
        <end position="245"/>
    </location>
</feature>
<evidence type="ECO:0008006" key="5">
    <source>
        <dbReference type="Google" id="ProtNLM"/>
    </source>
</evidence>
<evidence type="ECO:0000313" key="3">
    <source>
        <dbReference type="EMBL" id="MDQ7906988.1"/>
    </source>
</evidence>
<proteinExistence type="predicted"/>
<name>A0ABU0ZIX7_9ACTN</name>
<keyword evidence="4" id="KW-1185">Reference proteome</keyword>
<keyword evidence="2" id="KW-0812">Transmembrane</keyword>
<protein>
    <recommendedName>
        <fullName evidence="5">Gram-positive cocci surface proteins LPxTG domain-containing protein</fullName>
    </recommendedName>
</protein>
<dbReference type="EMBL" id="JAVHUY010000019">
    <property type="protein sequence ID" value="MDQ7906988.1"/>
    <property type="molecule type" value="Genomic_DNA"/>
</dbReference>
<feature type="compositionally biased region" description="Pro residues" evidence="1">
    <location>
        <begin position="87"/>
        <end position="97"/>
    </location>
</feature>
<evidence type="ECO:0000313" key="4">
    <source>
        <dbReference type="Proteomes" id="UP001230908"/>
    </source>
</evidence>
<feature type="compositionally biased region" description="Acidic residues" evidence="1">
    <location>
        <begin position="181"/>
        <end position="195"/>
    </location>
</feature>
<evidence type="ECO:0000256" key="1">
    <source>
        <dbReference type="SAM" id="MobiDB-lite"/>
    </source>
</evidence>
<feature type="compositionally biased region" description="Low complexity" evidence="1">
    <location>
        <begin position="151"/>
        <end position="161"/>
    </location>
</feature>
<evidence type="ECO:0000256" key="2">
    <source>
        <dbReference type="SAM" id="Phobius"/>
    </source>
</evidence>
<comment type="caution">
    <text evidence="3">The sequence shown here is derived from an EMBL/GenBank/DDBJ whole genome shotgun (WGS) entry which is preliminary data.</text>
</comment>
<gene>
    <name evidence="3" type="ORF">RB614_20970</name>
</gene>
<sequence>MLLTTVALTGGQPVAASPVHEFSGAPTHIAAAGGGFVVVASTPKPSPSGPPDDWYRYHHWTDPSWPDPSRMTGEPSRPAGGHDWVPPTTPAYEPPPSTGWTATPGDPTDPAPGTPTGSATVTGPPYPTGSAGETDTPSPPRTAGAAPKTSSPPSGQHSQGGALPEPSTEDPLPRDPVVAGPDDDLGLGDTVDEPTPEPSATGRATAPPRAEPVETTPASEYQHTLVYSGAIGLTLAAVGLMMVGLRRRRW</sequence>
<feature type="compositionally biased region" description="Low complexity" evidence="1">
    <location>
        <begin position="114"/>
        <end position="123"/>
    </location>
</feature>
<keyword evidence="2" id="KW-0472">Membrane</keyword>
<accession>A0ABU0ZIX7</accession>
<dbReference type="RefSeq" id="WP_308714266.1">
    <property type="nucleotide sequence ID" value="NZ_JAVHUY010000019.1"/>
</dbReference>
<reference evidence="3 4" key="1">
    <citation type="submission" date="2023-08" db="EMBL/GenBank/DDBJ databases">
        <title>Phytohabitans sansha sp. nov., isolated from marine sediment.</title>
        <authorList>
            <person name="Zhao Y."/>
            <person name="Yi K."/>
        </authorList>
    </citation>
    <scope>NUCLEOTIDE SEQUENCE [LARGE SCALE GENOMIC DNA]</scope>
    <source>
        <strain evidence="3 4">ZYX-F-186</strain>
    </source>
</reference>
<keyword evidence="2" id="KW-1133">Transmembrane helix</keyword>
<feature type="region of interest" description="Disordered" evidence="1">
    <location>
        <begin position="42"/>
        <end position="219"/>
    </location>
</feature>